<dbReference type="GO" id="GO:0007064">
    <property type="term" value="P:mitotic sister chromatid cohesion"/>
    <property type="evidence" value="ECO:0007669"/>
    <property type="project" value="InterPro"/>
</dbReference>
<dbReference type="GO" id="GO:0006281">
    <property type="term" value="P:DNA repair"/>
    <property type="evidence" value="ECO:0007669"/>
    <property type="project" value="UniProtKB-KW"/>
</dbReference>
<dbReference type="EMBL" id="JAKOGI010001038">
    <property type="protein sequence ID" value="KAJ8428235.1"/>
    <property type="molecule type" value="Genomic_DNA"/>
</dbReference>
<dbReference type="PANTHER" id="PTHR12663">
    <property type="entry name" value="ANDROGEN INDUCED INHIBITOR OF PROLIFERATION AS3 / PDS5-RELATED"/>
    <property type="match status" value="1"/>
</dbReference>
<dbReference type="Pfam" id="PF20168">
    <property type="entry name" value="PDS5"/>
    <property type="match status" value="1"/>
</dbReference>
<keyword evidence="2" id="KW-0227">DNA damage</keyword>
<gene>
    <name evidence="5" type="ORF">Cgig2_009950</name>
</gene>
<proteinExistence type="predicted"/>
<dbReference type="Proteomes" id="UP001153076">
    <property type="component" value="Unassembled WGS sequence"/>
</dbReference>
<comment type="subcellular location">
    <subcellularLocation>
        <location evidence="1">Nucleus</location>
    </subcellularLocation>
</comment>
<comment type="caution">
    <text evidence="5">The sequence shown here is derived from an EMBL/GenBank/DDBJ whole genome shotgun (WGS) entry which is preliminary data.</text>
</comment>
<dbReference type="GO" id="GO:0005634">
    <property type="term" value="C:nucleus"/>
    <property type="evidence" value="ECO:0007669"/>
    <property type="project" value="UniProtKB-SubCell"/>
</dbReference>
<sequence length="191" mass="21387">MSGFGILQSLHVMIVDATLNGHQPLAKRDSFGVYQNPSKSIQHALVPIKGILISELLTNQVDFDVQISLALCLSKLIRITTLNLAFEDKLMKKAFRVIVSSFEALPECDGKSYHKRCRILESISRVKSYVVLLDIECDTLILDIFHHLVASPKDDNSTMTLTYVESILVGILTEVDDLLLECLISILYQSH</sequence>
<evidence type="ECO:0000256" key="3">
    <source>
        <dbReference type="ARBA" id="ARBA00023204"/>
    </source>
</evidence>
<evidence type="ECO:0000313" key="6">
    <source>
        <dbReference type="Proteomes" id="UP001153076"/>
    </source>
</evidence>
<dbReference type="OrthoDB" id="200660at2759"/>
<dbReference type="InterPro" id="IPR039776">
    <property type="entry name" value="Pds5"/>
</dbReference>
<reference evidence="5" key="1">
    <citation type="submission" date="2022-04" db="EMBL/GenBank/DDBJ databases">
        <title>Carnegiea gigantea Genome sequencing and assembly v2.</title>
        <authorList>
            <person name="Copetti D."/>
            <person name="Sanderson M.J."/>
            <person name="Burquez A."/>
            <person name="Wojciechowski M.F."/>
        </authorList>
    </citation>
    <scope>NUCLEOTIDE SEQUENCE</scope>
    <source>
        <strain evidence="5">SGP5-SGP5p</strain>
        <tissue evidence="5">Aerial part</tissue>
    </source>
</reference>
<protein>
    <submittedName>
        <fullName evidence="5">Uncharacterized protein</fullName>
    </submittedName>
</protein>
<evidence type="ECO:0000256" key="2">
    <source>
        <dbReference type="ARBA" id="ARBA00022763"/>
    </source>
</evidence>
<organism evidence="5 6">
    <name type="scientific">Carnegiea gigantea</name>
    <dbReference type="NCBI Taxonomy" id="171969"/>
    <lineage>
        <taxon>Eukaryota</taxon>
        <taxon>Viridiplantae</taxon>
        <taxon>Streptophyta</taxon>
        <taxon>Embryophyta</taxon>
        <taxon>Tracheophyta</taxon>
        <taxon>Spermatophyta</taxon>
        <taxon>Magnoliopsida</taxon>
        <taxon>eudicotyledons</taxon>
        <taxon>Gunneridae</taxon>
        <taxon>Pentapetalae</taxon>
        <taxon>Caryophyllales</taxon>
        <taxon>Cactineae</taxon>
        <taxon>Cactaceae</taxon>
        <taxon>Cactoideae</taxon>
        <taxon>Echinocereeae</taxon>
        <taxon>Carnegiea</taxon>
    </lineage>
</organism>
<evidence type="ECO:0000313" key="5">
    <source>
        <dbReference type="EMBL" id="KAJ8428235.1"/>
    </source>
</evidence>
<keyword evidence="6" id="KW-1185">Reference proteome</keyword>
<keyword evidence="4" id="KW-0539">Nucleus</keyword>
<accession>A0A9Q1H036</accession>
<dbReference type="AlphaFoldDB" id="A0A9Q1H036"/>
<evidence type="ECO:0000256" key="1">
    <source>
        <dbReference type="ARBA" id="ARBA00004123"/>
    </source>
</evidence>
<name>A0A9Q1H036_9CARY</name>
<dbReference type="GO" id="GO:0000785">
    <property type="term" value="C:chromatin"/>
    <property type="evidence" value="ECO:0007669"/>
    <property type="project" value="TreeGrafter"/>
</dbReference>
<dbReference type="PANTHER" id="PTHR12663:SF3">
    <property type="entry name" value="SISTER CHROMATID COHESION PROTEIN PDS5 HOMOLOG C"/>
    <property type="match status" value="1"/>
</dbReference>
<evidence type="ECO:0000256" key="4">
    <source>
        <dbReference type="ARBA" id="ARBA00023242"/>
    </source>
</evidence>
<keyword evidence="3" id="KW-0234">DNA repair</keyword>